<dbReference type="GO" id="GO:0016747">
    <property type="term" value="F:acyltransferase activity, transferring groups other than amino-acyl groups"/>
    <property type="evidence" value="ECO:0007669"/>
    <property type="project" value="InterPro"/>
</dbReference>
<dbReference type="Gene3D" id="3.40.630.30">
    <property type="match status" value="2"/>
</dbReference>
<keyword evidence="2" id="KW-0808">Transferase</keyword>
<evidence type="ECO:0000259" key="1">
    <source>
        <dbReference type="PROSITE" id="PS51186"/>
    </source>
</evidence>
<gene>
    <name evidence="2" type="ORF">SAMN04488522_104193</name>
</gene>
<dbReference type="Pfam" id="PF13480">
    <property type="entry name" value="Acetyltransf_6"/>
    <property type="match status" value="1"/>
</dbReference>
<dbReference type="InterPro" id="IPR016181">
    <property type="entry name" value="Acyl_CoA_acyltransferase"/>
</dbReference>
<dbReference type="EMBL" id="FQUQ01000004">
    <property type="protein sequence ID" value="SHG02383.1"/>
    <property type="molecule type" value="Genomic_DNA"/>
</dbReference>
<keyword evidence="3" id="KW-1185">Reference proteome</keyword>
<dbReference type="RefSeq" id="WP_234994563.1">
    <property type="nucleotide sequence ID" value="NZ_FQUQ01000004.1"/>
</dbReference>
<evidence type="ECO:0000313" key="2">
    <source>
        <dbReference type="EMBL" id="SHG02383.1"/>
    </source>
</evidence>
<dbReference type="STRING" id="288992.SAMN04488522_104193"/>
<dbReference type="AlphaFoldDB" id="A0A1M5GF83"/>
<dbReference type="PANTHER" id="PTHR43415:SF3">
    <property type="entry name" value="GNAT-FAMILY ACETYLTRANSFERASE"/>
    <property type="match status" value="1"/>
</dbReference>
<name>A0A1M5GF83_9SPHI</name>
<reference evidence="3" key="1">
    <citation type="submission" date="2016-11" db="EMBL/GenBank/DDBJ databases">
        <authorList>
            <person name="Varghese N."/>
            <person name="Submissions S."/>
        </authorList>
    </citation>
    <scope>NUCLEOTIDE SEQUENCE [LARGE SCALE GENOMIC DNA]</scope>
    <source>
        <strain evidence="3">DSM 16990</strain>
    </source>
</reference>
<dbReference type="SUPFAM" id="SSF55729">
    <property type="entry name" value="Acyl-CoA N-acyltransferases (Nat)"/>
    <property type="match status" value="2"/>
</dbReference>
<dbReference type="InterPro" id="IPR000182">
    <property type="entry name" value="GNAT_dom"/>
</dbReference>
<dbReference type="Pfam" id="PF13302">
    <property type="entry name" value="Acetyltransf_3"/>
    <property type="match status" value="1"/>
</dbReference>
<feature type="domain" description="N-acetyltransferase" evidence="1">
    <location>
        <begin position="5"/>
        <end position="158"/>
    </location>
</feature>
<dbReference type="InterPro" id="IPR038740">
    <property type="entry name" value="BioF2-like_GNAT_dom"/>
</dbReference>
<protein>
    <submittedName>
        <fullName evidence="2">Protein N-acetyltransferase, RimJ/RimL family</fullName>
    </submittedName>
</protein>
<dbReference type="PANTHER" id="PTHR43415">
    <property type="entry name" value="SPERMIDINE N(1)-ACETYLTRANSFERASE"/>
    <property type="match status" value="1"/>
</dbReference>
<sequence>MKSSIFLRPLVIADAMTSFQWRNNPEIWKFTPFRPLEPVTPEIETKWLTEVLLRKDQKRFAICLKASEKYVGNVQLINIAGGTAEFHLFLGDPECWGKGIGTEASTLILDYAFNSLGLNTVKLDVDCENLGAIHIYKKNGFAETGRNGRFIEMECCRKEVKTTAGAHKYSITLAEENKWRSLMKRALRYDFYHSWTYHSLDNSGGKALMFVYEEGQDFVAIPLMKRSIPDSSYYDMSSVYGYSGPLSNQEFEDLSAGFIRRFKRCFLDFLREEQVVTVFSRLNPFLGQSGLMAHFGGLVDNGKIVVFDLGLSIEEQRLNYHGGVLRKIRKLREKGYYVNEAGTDEDIKEFVSIYTLTMLRVDALETYYFDENYFKILLHTDEFDARLYFVYDKDDYPVCGAIVVHTNGIMQAHLLGTKTDYLADSPAKLLTEEITIRARELGVKYYNLGGGLGFKEDSLFLWKTNFSSLTLNYQSWRFVADPQIYASLLLQQEVGPQNGVDFFPLYRLCAHKV</sequence>
<dbReference type="Proteomes" id="UP000184287">
    <property type="component" value="Unassembled WGS sequence"/>
</dbReference>
<proteinExistence type="predicted"/>
<accession>A0A1M5GF83</accession>
<evidence type="ECO:0000313" key="3">
    <source>
        <dbReference type="Proteomes" id="UP000184287"/>
    </source>
</evidence>
<organism evidence="2 3">
    <name type="scientific">Pedobacter caeni</name>
    <dbReference type="NCBI Taxonomy" id="288992"/>
    <lineage>
        <taxon>Bacteria</taxon>
        <taxon>Pseudomonadati</taxon>
        <taxon>Bacteroidota</taxon>
        <taxon>Sphingobacteriia</taxon>
        <taxon>Sphingobacteriales</taxon>
        <taxon>Sphingobacteriaceae</taxon>
        <taxon>Pedobacter</taxon>
    </lineage>
</organism>
<dbReference type="PROSITE" id="PS51186">
    <property type="entry name" value="GNAT"/>
    <property type="match status" value="1"/>
</dbReference>